<dbReference type="EnsemblMetazoa" id="AMEC012424-RA">
    <property type="protein sequence ID" value="AMEC012424-PA"/>
    <property type="gene ID" value="AMEC012424"/>
</dbReference>
<evidence type="ECO:0000313" key="3">
    <source>
        <dbReference type="Proteomes" id="UP000075902"/>
    </source>
</evidence>
<feature type="region of interest" description="Disordered" evidence="1">
    <location>
        <begin position="1"/>
        <end position="92"/>
    </location>
</feature>
<name>A0A182U1Z0_9DIPT</name>
<proteinExistence type="predicted"/>
<reference evidence="3" key="1">
    <citation type="submission" date="2014-01" db="EMBL/GenBank/DDBJ databases">
        <title>The Genome Sequence of Anopheles melas CM1001059_A (V2).</title>
        <authorList>
            <consortium name="The Broad Institute Genomics Platform"/>
            <person name="Neafsey D.E."/>
            <person name="Besansky N."/>
            <person name="Howell P."/>
            <person name="Walton C."/>
            <person name="Young S.K."/>
            <person name="Zeng Q."/>
            <person name="Gargeya S."/>
            <person name="Fitzgerald M."/>
            <person name="Haas B."/>
            <person name="Abouelleil A."/>
            <person name="Allen A.W."/>
            <person name="Alvarado L."/>
            <person name="Arachchi H.M."/>
            <person name="Berlin A.M."/>
            <person name="Chapman S.B."/>
            <person name="Gainer-Dewar J."/>
            <person name="Goldberg J."/>
            <person name="Griggs A."/>
            <person name="Gujja S."/>
            <person name="Hansen M."/>
            <person name="Howarth C."/>
            <person name="Imamovic A."/>
            <person name="Ireland A."/>
            <person name="Larimer J."/>
            <person name="McCowan C."/>
            <person name="Murphy C."/>
            <person name="Pearson M."/>
            <person name="Poon T.W."/>
            <person name="Priest M."/>
            <person name="Roberts A."/>
            <person name="Saif S."/>
            <person name="Shea T."/>
            <person name="Sisk P."/>
            <person name="Sykes S."/>
            <person name="Wortman J."/>
            <person name="Nusbaum C."/>
            <person name="Birren B."/>
        </authorList>
    </citation>
    <scope>NUCLEOTIDE SEQUENCE [LARGE SCALE GENOMIC DNA]</scope>
    <source>
        <strain evidence="3">CM1001059</strain>
    </source>
</reference>
<keyword evidence="3" id="KW-1185">Reference proteome</keyword>
<feature type="compositionally biased region" description="Polar residues" evidence="1">
    <location>
        <begin position="71"/>
        <end position="81"/>
    </location>
</feature>
<sequence length="120" mass="12778">MKEVQVNGHQHVSNGNGMVSEMEKQTNGTSNGYAGHNGLSNGTNGTSSNGCTSSKKQSVKCTCSKPELENGSDTNNNQGLETRSARTSHHFERRLPEVGERLDLGLLSGDACVQCTTCTF</sequence>
<organism evidence="2 3">
    <name type="scientific">Anopheles melas</name>
    <dbReference type="NCBI Taxonomy" id="34690"/>
    <lineage>
        <taxon>Eukaryota</taxon>
        <taxon>Metazoa</taxon>
        <taxon>Ecdysozoa</taxon>
        <taxon>Arthropoda</taxon>
        <taxon>Hexapoda</taxon>
        <taxon>Insecta</taxon>
        <taxon>Pterygota</taxon>
        <taxon>Neoptera</taxon>
        <taxon>Endopterygota</taxon>
        <taxon>Diptera</taxon>
        <taxon>Nematocera</taxon>
        <taxon>Culicoidea</taxon>
        <taxon>Culicidae</taxon>
        <taxon>Anophelinae</taxon>
        <taxon>Anopheles</taxon>
    </lineage>
</organism>
<feature type="compositionally biased region" description="Polar residues" evidence="1">
    <location>
        <begin position="7"/>
        <end position="17"/>
    </location>
</feature>
<protein>
    <submittedName>
        <fullName evidence="2">Uncharacterized protein</fullName>
    </submittedName>
</protein>
<feature type="compositionally biased region" description="Low complexity" evidence="1">
    <location>
        <begin position="36"/>
        <end position="54"/>
    </location>
</feature>
<dbReference type="Proteomes" id="UP000075902">
    <property type="component" value="Unassembled WGS sequence"/>
</dbReference>
<accession>A0A182U1Z0</accession>
<dbReference type="AlphaFoldDB" id="A0A182U1Z0"/>
<evidence type="ECO:0000313" key="2">
    <source>
        <dbReference type="EnsemblMetazoa" id="AMEC012424-PA"/>
    </source>
</evidence>
<reference evidence="2" key="2">
    <citation type="submission" date="2020-05" db="UniProtKB">
        <authorList>
            <consortium name="EnsemblMetazoa"/>
        </authorList>
    </citation>
    <scope>IDENTIFICATION</scope>
    <source>
        <strain evidence="2">CM1001059</strain>
    </source>
</reference>
<dbReference type="VEuPathDB" id="VectorBase:AMEC012424"/>
<evidence type="ECO:0000256" key="1">
    <source>
        <dbReference type="SAM" id="MobiDB-lite"/>
    </source>
</evidence>